<organism evidence="3 4">
    <name type="scientific">Clostridium disporicum</name>
    <dbReference type="NCBI Taxonomy" id="84024"/>
    <lineage>
        <taxon>Bacteria</taxon>
        <taxon>Bacillati</taxon>
        <taxon>Bacillota</taxon>
        <taxon>Clostridia</taxon>
        <taxon>Eubacteriales</taxon>
        <taxon>Clostridiaceae</taxon>
        <taxon>Clostridium</taxon>
    </lineage>
</organism>
<dbReference type="EC" id="2.4.1.250" evidence="3"/>
<dbReference type="Pfam" id="PF13692">
    <property type="entry name" value="Glyco_trans_1_4"/>
    <property type="match status" value="1"/>
</dbReference>
<protein>
    <submittedName>
        <fullName evidence="3">Group 1 glycosyl transferase</fullName>
        <ecNumber evidence="3">2.4.1.250</ecNumber>
    </submittedName>
</protein>
<dbReference type="EMBL" id="CYZX01000009">
    <property type="protein sequence ID" value="CUO44028.1"/>
    <property type="molecule type" value="Genomic_DNA"/>
</dbReference>
<dbReference type="SUPFAM" id="SSF53756">
    <property type="entry name" value="UDP-Glycosyltransferase/glycogen phosphorylase"/>
    <property type="match status" value="1"/>
</dbReference>
<dbReference type="PANTHER" id="PTHR46401:SF2">
    <property type="entry name" value="GLYCOSYLTRANSFERASE WBBK-RELATED"/>
    <property type="match status" value="1"/>
</dbReference>
<evidence type="ECO:0000259" key="2">
    <source>
        <dbReference type="Pfam" id="PF13439"/>
    </source>
</evidence>
<dbReference type="OrthoDB" id="9768685at2"/>
<dbReference type="InterPro" id="IPR028098">
    <property type="entry name" value="Glyco_trans_4-like_N"/>
</dbReference>
<name>A0A174F530_9CLOT</name>
<sequence>MKILQINSVCGYGSTGRIATDLYKVLEEQGHECIIAYGRGMAPEGFRTIKIGTNFDNYIHVAKTRLFDKHGFGSTKATKEFIKKVEEYDPDVIHLHNIHGYYINIEILFDYLKRANKKVIWTLHDCWAFTGHCAHFDYVGCNKWQTNCGKCIQKKQYPKSSLVDNSEKNFIRKKQIFNEVNKLRIVVVSNWLKEVVKQSMLRNNRIDVIYNGIDLNIFKKSTGEVSRKKYKLDNKFVILGVATIWDKRKGLDDFKKIASKIDKESIVVLVGLSNKQIESLPDNIIGINRTDNINELVDLYSCADVFVNTSVEETFGLVTIEAMSCGTPTIVYNSTACPELVDNSCGIVVEKSNIEEILSAIKEVKEKGKDYYSNSCIERVKRLYNKADIYDKYISIYKNMTNNN</sequence>
<dbReference type="GO" id="GO:0102710">
    <property type="term" value="F:D-inositol-3-phosphate glycosyltransferase activity"/>
    <property type="evidence" value="ECO:0007669"/>
    <property type="project" value="UniProtKB-EC"/>
</dbReference>
<gene>
    <name evidence="3" type="primary">mshA_1</name>
    <name evidence="3" type="ORF">ERS852471_01566</name>
</gene>
<keyword evidence="3" id="KW-0328">Glycosyltransferase</keyword>
<keyword evidence="1 3" id="KW-0808">Transferase</keyword>
<dbReference type="Proteomes" id="UP000095594">
    <property type="component" value="Unassembled WGS sequence"/>
</dbReference>
<reference evidence="3 4" key="1">
    <citation type="submission" date="2015-09" db="EMBL/GenBank/DDBJ databases">
        <authorList>
            <consortium name="Pathogen Informatics"/>
        </authorList>
    </citation>
    <scope>NUCLEOTIDE SEQUENCE [LARGE SCALE GENOMIC DNA]</scope>
    <source>
        <strain evidence="3 4">2789STDY5834856</strain>
    </source>
</reference>
<evidence type="ECO:0000313" key="3">
    <source>
        <dbReference type="EMBL" id="CUO44028.1"/>
    </source>
</evidence>
<dbReference type="AlphaFoldDB" id="A0A174F530"/>
<evidence type="ECO:0000313" key="4">
    <source>
        <dbReference type="Proteomes" id="UP000095594"/>
    </source>
</evidence>
<dbReference type="RefSeq" id="WP_055265364.1">
    <property type="nucleotide sequence ID" value="NZ_CABIXQ010000009.1"/>
</dbReference>
<dbReference type="Gene3D" id="3.40.50.2000">
    <property type="entry name" value="Glycogen Phosphorylase B"/>
    <property type="match status" value="2"/>
</dbReference>
<dbReference type="PANTHER" id="PTHR46401">
    <property type="entry name" value="GLYCOSYLTRANSFERASE WBBK-RELATED"/>
    <property type="match status" value="1"/>
</dbReference>
<evidence type="ECO:0000256" key="1">
    <source>
        <dbReference type="ARBA" id="ARBA00022679"/>
    </source>
</evidence>
<accession>A0A174F530</accession>
<dbReference type="Pfam" id="PF13439">
    <property type="entry name" value="Glyco_transf_4"/>
    <property type="match status" value="1"/>
</dbReference>
<proteinExistence type="predicted"/>
<feature type="domain" description="Glycosyltransferase subfamily 4-like N-terminal" evidence="2">
    <location>
        <begin position="16"/>
        <end position="216"/>
    </location>
</feature>